<evidence type="ECO:0000313" key="5">
    <source>
        <dbReference type="EMBL" id="SEP96390.1"/>
    </source>
</evidence>
<evidence type="ECO:0000256" key="4">
    <source>
        <dbReference type="ARBA" id="ARBA00023317"/>
    </source>
</evidence>
<dbReference type="GO" id="GO:0008654">
    <property type="term" value="P:phospholipid biosynthetic process"/>
    <property type="evidence" value="ECO:0007669"/>
    <property type="project" value="InterPro"/>
</dbReference>
<keyword evidence="1" id="KW-0210">Decarboxylase</keyword>
<dbReference type="InterPro" id="IPR003817">
    <property type="entry name" value="PS_Dcarbxylase"/>
</dbReference>
<sequence>MRTTTTAPSTEEAIQDLRAYADGNPDFVQLLESSLNKARNAADGTLNDDLFEALDWPTDILGYYEFLKTFLRWIPQQSPLPAWNGGNGSQEVYDRLCHFYFLIDQPVGPDNVLIQNDEYFSDFLIAYADAWGDFLNTPDSFTEEMMESYWKYSPEFRVCDSIIDGRPNNEKQSWDTFNEFFARSLNPGLRPIADPASNKTVALPADCTYKDQYPIAEDSSVSEVVLKQTHRFGNIKDLLEGSAYADAFAGGTFVHYFLGPYSYHRFHTPVSGLVAELTKVHGKTFLDVNLEDTPGQFSAPDKSIKGKPPVGYEFSQARGYLIIDTSNSPAGDVGLVAAIPVGMCQVSSVLLNQPILGQHVEKGTEFGHFEFGGSDIILLFQKGRLPADGINTDKNSYRYYGTSVSICPNSPKAWEKGKPVCTIRPKTC</sequence>
<dbReference type="Pfam" id="PF02666">
    <property type="entry name" value="PS_Dcarbxylase"/>
    <property type="match status" value="1"/>
</dbReference>
<organism evidence="5 6">
    <name type="scientific">Neolewinella agarilytica</name>
    <dbReference type="NCBI Taxonomy" id="478744"/>
    <lineage>
        <taxon>Bacteria</taxon>
        <taxon>Pseudomonadati</taxon>
        <taxon>Bacteroidota</taxon>
        <taxon>Saprospiria</taxon>
        <taxon>Saprospirales</taxon>
        <taxon>Lewinellaceae</taxon>
        <taxon>Neolewinella</taxon>
    </lineage>
</organism>
<dbReference type="EMBL" id="FOFB01000004">
    <property type="protein sequence ID" value="SEP96390.1"/>
    <property type="molecule type" value="Genomic_DNA"/>
</dbReference>
<dbReference type="FunCoup" id="A0A1H9C575">
    <property type="interactions" value="271"/>
</dbReference>
<gene>
    <name evidence="5" type="ORF">SAMN05444359_10472</name>
</gene>
<dbReference type="OrthoDB" id="9802030at2"/>
<protein>
    <submittedName>
        <fullName evidence="5">Phosphatidylserine decarboxylase</fullName>
    </submittedName>
</protein>
<keyword evidence="2" id="KW-0865">Zymogen</keyword>
<accession>A0A1H9C575</accession>
<dbReference type="STRING" id="478744.SAMN05444359_10472"/>
<dbReference type="Proteomes" id="UP000199021">
    <property type="component" value="Unassembled WGS sequence"/>
</dbReference>
<evidence type="ECO:0000313" key="6">
    <source>
        <dbReference type="Proteomes" id="UP000199021"/>
    </source>
</evidence>
<dbReference type="InParanoid" id="A0A1H9C575"/>
<keyword evidence="3" id="KW-0456">Lyase</keyword>
<keyword evidence="6" id="KW-1185">Reference proteome</keyword>
<evidence type="ECO:0000256" key="3">
    <source>
        <dbReference type="ARBA" id="ARBA00023239"/>
    </source>
</evidence>
<dbReference type="RefSeq" id="WP_090165911.1">
    <property type="nucleotide sequence ID" value="NZ_FOFB01000004.1"/>
</dbReference>
<dbReference type="AlphaFoldDB" id="A0A1H9C575"/>
<dbReference type="PANTHER" id="PTHR10067">
    <property type="entry name" value="PHOSPHATIDYLSERINE DECARBOXYLASE"/>
    <property type="match status" value="1"/>
</dbReference>
<name>A0A1H9C575_9BACT</name>
<evidence type="ECO:0000256" key="1">
    <source>
        <dbReference type="ARBA" id="ARBA00022793"/>
    </source>
</evidence>
<keyword evidence="4" id="KW-0670">Pyruvate</keyword>
<dbReference type="GO" id="GO:0004609">
    <property type="term" value="F:phosphatidylserine decarboxylase activity"/>
    <property type="evidence" value="ECO:0007669"/>
    <property type="project" value="InterPro"/>
</dbReference>
<reference evidence="6" key="1">
    <citation type="submission" date="2016-10" db="EMBL/GenBank/DDBJ databases">
        <authorList>
            <person name="Varghese N."/>
            <person name="Submissions S."/>
        </authorList>
    </citation>
    <scope>NUCLEOTIDE SEQUENCE [LARGE SCALE GENOMIC DNA]</scope>
    <source>
        <strain evidence="6">DSM 24740</strain>
    </source>
</reference>
<proteinExistence type="predicted"/>
<dbReference type="PANTHER" id="PTHR10067:SF13">
    <property type="entry name" value="PHOSPHATIDYLSERINE DECARBOXYLASE"/>
    <property type="match status" value="1"/>
</dbReference>
<evidence type="ECO:0000256" key="2">
    <source>
        <dbReference type="ARBA" id="ARBA00023145"/>
    </source>
</evidence>